<gene>
    <name evidence="1" type="ORF">NIDE2579</name>
</gene>
<sequence>MPKKPRANRPSGTMPVAPLLPKRIGAGDVVTDLTRTMRAQAPEEQAQALIDQAWEARTQRQAAALARRALEIFPDCADAYNVLAGAEARSAEDALVLYEHGVDAGRRSLGNAFFDEHRGHFWGMIETRPYLRARRGLADCLWALGRKRESITHCEALLELNPDDNQGIRHGLLSRYLALGNDMGAARLFRDYPHDASAAFLWSRVLLDLRRGDQVAATEHLVLAMHGNPHVAGFFAGKRKPPARLPAHYSPGDRNEAALYIANFAEAWLASADAMDWLTGQLAN</sequence>
<dbReference type="HOGENOM" id="CLU_071021_0_0_0"/>
<reference evidence="1 2" key="1">
    <citation type="journal article" date="2010" name="Proc. Natl. Acad. Sci. U.S.A.">
        <title>A Nitrospira metagenome illuminates the physiology and evolution of globally important nitrite-oxidizing bacteria.</title>
        <authorList>
            <person name="Lucker S."/>
            <person name="Wagner M."/>
            <person name="Maixner F."/>
            <person name="Pelletier E."/>
            <person name="Koch H."/>
            <person name="Vacherie B."/>
            <person name="Rattei T."/>
            <person name="Sinninghe Damste J."/>
            <person name="Spieck E."/>
            <person name="Le Paslier D."/>
            <person name="Daims H."/>
        </authorList>
    </citation>
    <scope>NUCLEOTIDE SEQUENCE [LARGE SCALE GENOMIC DNA]</scope>
</reference>
<dbReference type="STRING" id="330214.NIDE2579"/>
<organism evidence="1 2">
    <name type="scientific">Nitrospira defluvii</name>
    <dbReference type="NCBI Taxonomy" id="330214"/>
    <lineage>
        <taxon>Bacteria</taxon>
        <taxon>Pseudomonadati</taxon>
        <taxon>Nitrospirota</taxon>
        <taxon>Nitrospiria</taxon>
        <taxon>Nitrospirales</taxon>
        <taxon>Nitrospiraceae</taxon>
        <taxon>Nitrospira</taxon>
    </lineage>
</organism>
<evidence type="ECO:0008006" key="3">
    <source>
        <dbReference type="Google" id="ProtNLM"/>
    </source>
</evidence>
<evidence type="ECO:0000313" key="1">
    <source>
        <dbReference type="EMBL" id="CBK42287.1"/>
    </source>
</evidence>
<proteinExistence type="predicted"/>
<dbReference type="Proteomes" id="UP000001660">
    <property type="component" value="Chromosome"/>
</dbReference>
<evidence type="ECO:0000313" key="2">
    <source>
        <dbReference type="Proteomes" id="UP000001660"/>
    </source>
</evidence>
<protein>
    <recommendedName>
        <fullName evidence="3">Tetratricopeptide repeat protein</fullName>
    </recommendedName>
</protein>
<dbReference type="Gene3D" id="1.25.40.10">
    <property type="entry name" value="Tetratricopeptide repeat domain"/>
    <property type="match status" value="1"/>
</dbReference>
<dbReference type="EMBL" id="FP929003">
    <property type="protein sequence ID" value="CBK42287.1"/>
    <property type="molecule type" value="Genomic_DNA"/>
</dbReference>
<dbReference type="SUPFAM" id="SSF48452">
    <property type="entry name" value="TPR-like"/>
    <property type="match status" value="1"/>
</dbReference>
<dbReference type="eggNOG" id="COG0457">
    <property type="taxonomic scope" value="Bacteria"/>
</dbReference>
<name>D8PGA0_9BACT</name>
<keyword evidence="2" id="KW-1185">Reference proteome</keyword>
<accession>D8PGA0</accession>
<dbReference type="InterPro" id="IPR011990">
    <property type="entry name" value="TPR-like_helical_dom_sf"/>
</dbReference>
<dbReference type="AlphaFoldDB" id="D8PGA0"/>
<dbReference type="KEGG" id="nde:NIDE2579"/>